<reference evidence="2 3" key="1">
    <citation type="submission" date="2024-09" db="EMBL/GenBank/DDBJ databases">
        <title>Rethinking Asexuality: The Enigmatic Case of Functional Sexual Genes in Lepraria (Stereocaulaceae).</title>
        <authorList>
            <person name="Doellman M."/>
            <person name="Sun Y."/>
            <person name="Barcenas-Pena A."/>
            <person name="Lumbsch H.T."/>
            <person name="Grewe F."/>
        </authorList>
    </citation>
    <scope>NUCLEOTIDE SEQUENCE [LARGE SCALE GENOMIC DNA]</scope>
    <source>
        <strain evidence="2 3">Grewe 0041</strain>
    </source>
</reference>
<proteinExistence type="predicted"/>
<dbReference type="EMBL" id="JBHFEH010000040">
    <property type="protein sequence ID" value="KAL2051018.1"/>
    <property type="molecule type" value="Genomic_DNA"/>
</dbReference>
<feature type="compositionally biased region" description="Polar residues" evidence="1">
    <location>
        <begin position="82"/>
        <end position="93"/>
    </location>
</feature>
<name>A0ABR4B0S8_9LECA</name>
<feature type="compositionally biased region" description="Pro residues" evidence="1">
    <location>
        <begin position="40"/>
        <end position="56"/>
    </location>
</feature>
<evidence type="ECO:0000256" key="1">
    <source>
        <dbReference type="SAM" id="MobiDB-lite"/>
    </source>
</evidence>
<sequence>MSAPRTTTQSKIKPLAGISETQQNITTKLFDNGSRKEPSRAPPPQAPPTRHTPPPRSFFEENPSSAWLEYKRWQLLSYGPSQPQPAISITNGFKPNAPAKPPATQTGRIKGEKE</sequence>
<comment type="caution">
    <text evidence="2">The sequence shown here is derived from an EMBL/GenBank/DDBJ whole genome shotgun (WGS) entry which is preliminary data.</text>
</comment>
<evidence type="ECO:0000313" key="3">
    <source>
        <dbReference type="Proteomes" id="UP001590951"/>
    </source>
</evidence>
<accession>A0ABR4B0S8</accession>
<dbReference type="Proteomes" id="UP001590951">
    <property type="component" value="Unassembled WGS sequence"/>
</dbReference>
<protein>
    <submittedName>
        <fullName evidence="2">Uncharacterized protein</fullName>
    </submittedName>
</protein>
<feature type="compositionally biased region" description="Polar residues" evidence="1">
    <location>
        <begin position="1"/>
        <end position="11"/>
    </location>
</feature>
<keyword evidence="3" id="KW-1185">Reference proteome</keyword>
<feature type="compositionally biased region" description="Polar residues" evidence="1">
    <location>
        <begin position="19"/>
        <end position="29"/>
    </location>
</feature>
<feature type="region of interest" description="Disordered" evidence="1">
    <location>
        <begin position="82"/>
        <end position="114"/>
    </location>
</feature>
<evidence type="ECO:0000313" key="2">
    <source>
        <dbReference type="EMBL" id="KAL2051018.1"/>
    </source>
</evidence>
<feature type="region of interest" description="Disordered" evidence="1">
    <location>
        <begin position="1"/>
        <end position="61"/>
    </location>
</feature>
<gene>
    <name evidence="2" type="ORF">ABVK25_008764</name>
</gene>
<organism evidence="2 3">
    <name type="scientific">Lepraria finkii</name>
    <dbReference type="NCBI Taxonomy" id="1340010"/>
    <lineage>
        <taxon>Eukaryota</taxon>
        <taxon>Fungi</taxon>
        <taxon>Dikarya</taxon>
        <taxon>Ascomycota</taxon>
        <taxon>Pezizomycotina</taxon>
        <taxon>Lecanoromycetes</taxon>
        <taxon>OSLEUM clade</taxon>
        <taxon>Lecanoromycetidae</taxon>
        <taxon>Lecanorales</taxon>
        <taxon>Lecanorineae</taxon>
        <taxon>Stereocaulaceae</taxon>
        <taxon>Lepraria</taxon>
    </lineage>
</organism>